<dbReference type="InterPro" id="IPR015422">
    <property type="entry name" value="PyrdxlP-dep_Trfase_small"/>
</dbReference>
<dbReference type="PANTHER" id="PTHR11680">
    <property type="entry name" value="SERINE HYDROXYMETHYLTRANSFERASE"/>
    <property type="match status" value="1"/>
</dbReference>
<feature type="non-terminal residue" evidence="1">
    <location>
        <position position="1"/>
    </location>
</feature>
<evidence type="ECO:0008006" key="3">
    <source>
        <dbReference type="Google" id="ProtNLM"/>
    </source>
</evidence>
<keyword evidence="2" id="KW-1185">Reference proteome</keyword>
<dbReference type="AlphaFoldDB" id="A0AAV4TDE2"/>
<dbReference type="GO" id="GO:0019264">
    <property type="term" value="P:glycine biosynthetic process from serine"/>
    <property type="evidence" value="ECO:0007669"/>
    <property type="project" value="TreeGrafter"/>
</dbReference>
<accession>A0AAV4TDE2</accession>
<dbReference type="Proteomes" id="UP001054945">
    <property type="component" value="Unassembled WGS sequence"/>
</dbReference>
<dbReference type="SUPFAM" id="SSF53383">
    <property type="entry name" value="PLP-dependent transferases"/>
    <property type="match status" value="1"/>
</dbReference>
<sequence length="78" mass="8874">APALTSRNFKEKDFEQVVVFIHRAVEIALDVKTKAGKTVKEFKAYLETDEAVKEQMKLLRKDVEAFASTFPMPGFSDH</sequence>
<dbReference type="InterPro" id="IPR015424">
    <property type="entry name" value="PyrdxlP-dep_Trfase"/>
</dbReference>
<evidence type="ECO:0000313" key="2">
    <source>
        <dbReference type="Proteomes" id="UP001054945"/>
    </source>
</evidence>
<dbReference type="GO" id="GO:0046653">
    <property type="term" value="P:tetrahydrofolate metabolic process"/>
    <property type="evidence" value="ECO:0007669"/>
    <property type="project" value="TreeGrafter"/>
</dbReference>
<evidence type="ECO:0000313" key="1">
    <source>
        <dbReference type="EMBL" id="GIY43246.1"/>
    </source>
</evidence>
<dbReference type="PANTHER" id="PTHR11680:SF28">
    <property type="entry name" value="SERINE HYDROXYMETHYLTRANSFERASE, MITOCHONDRIAL"/>
    <property type="match status" value="1"/>
</dbReference>
<dbReference type="Gene3D" id="3.90.1150.10">
    <property type="entry name" value="Aspartate Aminotransferase, domain 1"/>
    <property type="match status" value="1"/>
</dbReference>
<dbReference type="GO" id="GO:0005739">
    <property type="term" value="C:mitochondrion"/>
    <property type="evidence" value="ECO:0007669"/>
    <property type="project" value="TreeGrafter"/>
</dbReference>
<dbReference type="EMBL" id="BPLR01010949">
    <property type="protein sequence ID" value="GIY43246.1"/>
    <property type="molecule type" value="Genomic_DNA"/>
</dbReference>
<organism evidence="1 2">
    <name type="scientific">Caerostris extrusa</name>
    <name type="common">Bark spider</name>
    <name type="synonym">Caerostris bankana</name>
    <dbReference type="NCBI Taxonomy" id="172846"/>
    <lineage>
        <taxon>Eukaryota</taxon>
        <taxon>Metazoa</taxon>
        <taxon>Ecdysozoa</taxon>
        <taxon>Arthropoda</taxon>
        <taxon>Chelicerata</taxon>
        <taxon>Arachnida</taxon>
        <taxon>Araneae</taxon>
        <taxon>Araneomorphae</taxon>
        <taxon>Entelegynae</taxon>
        <taxon>Araneoidea</taxon>
        <taxon>Araneidae</taxon>
        <taxon>Caerostris</taxon>
    </lineage>
</organism>
<proteinExistence type="predicted"/>
<dbReference type="InterPro" id="IPR049943">
    <property type="entry name" value="Ser_HO-MeTrfase-like"/>
</dbReference>
<reference evidence="1 2" key="1">
    <citation type="submission" date="2021-06" db="EMBL/GenBank/DDBJ databases">
        <title>Caerostris extrusa draft genome.</title>
        <authorList>
            <person name="Kono N."/>
            <person name="Arakawa K."/>
        </authorList>
    </citation>
    <scope>NUCLEOTIDE SEQUENCE [LARGE SCALE GENOMIC DNA]</scope>
</reference>
<dbReference type="GO" id="GO:0030170">
    <property type="term" value="F:pyridoxal phosphate binding"/>
    <property type="evidence" value="ECO:0007669"/>
    <property type="project" value="TreeGrafter"/>
</dbReference>
<name>A0AAV4TDE2_CAEEX</name>
<dbReference type="GO" id="GO:0004372">
    <property type="term" value="F:glycine hydroxymethyltransferase activity"/>
    <property type="evidence" value="ECO:0007669"/>
    <property type="project" value="TreeGrafter"/>
</dbReference>
<gene>
    <name evidence="1" type="ORF">CEXT_517821</name>
</gene>
<comment type="caution">
    <text evidence="1">The sequence shown here is derived from an EMBL/GenBank/DDBJ whole genome shotgun (WGS) entry which is preliminary data.</text>
</comment>
<protein>
    <recommendedName>
        <fullName evidence="3">Serine hydroxymethyltransferase</fullName>
    </recommendedName>
</protein>